<name>A0AAX4KKJ8_9TREE</name>
<reference evidence="4 5" key="1">
    <citation type="submission" date="2024-01" db="EMBL/GenBank/DDBJ databases">
        <title>Comparative genomics of Cryptococcus and Kwoniella reveals pathogenesis evolution and contrasting modes of karyotype evolution via chromosome fusion or intercentromeric recombination.</title>
        <authorList>
            <person name="Coelho M.A."/>
            <person name="David-Palma M."/>
            <person name="Shea T."/>
            <person name="Bowers K."/>
            <person name="McGinley-Smith S."/>
            <person name="Mohammad A.W."/>
            <person name="Gnirke A."/>
            <person name="Yurkov A.M."/>
            <person name="Nowrousian M."/>
            <person name="Sun S."/>
            <person name="Cuomo C.A."/>
            <person name="Heitman J."/>
        </authorList>
    </citation>
    <scope>NUCLEOTIDE SEQUENCE [LARGE SCALE GENOMIC DNA]</scope>
    <source>
        <strain evidence="4 5">PYCC6329</strain>
    </source>
</reference>
<dbReference type="InterPro" id="IPR018535">
    <property type="entry name" value="DUF1996"/>
</dbReference>
<feature type="compositionally biased region" description="Low complexity" evidence="1">
    <location>
        <begin position="479"/>
        <end position="505"/>
    </location>
</feature>
<dbReference type="Pfam" id="PF09362">
    <property type="entry name" value="DUF1996"/>
    <property type="match status" value="1"/>
</dbReference>
<dbReference type="Proteomes" id="UP001358614">
    <property type="component" value="Chromosome 1"/>
</dbReference>
<gene>
    <name evidence="4" type="ORF">V865_005062</name>
</gene>
<feature type="chain" id="PRO_5043522766" description="DUF1996 domain-containing protein" evidence="2">
    <location>
        <begin position="26"/>
        <end position="546"/>
    </location>
</feature>
<evidence type="ECO:0000259" key="3">
    <source>
        <dbReference type="Pfam" id="PF09362"/>
    </source>
</evidence>
<accession>A0AAX4KKJ8</accession>
<dbReference type="KEGG" id="ker:91103863"/>
<evidence type="ECO:0000313" key="4">
    <source>
        <dbReference type="EMBL" id="WWD06965.1"/>
    </source>
</evidence>
<proteinExistence type="predicted"/>
<dbReference type="GeneID" id="91103863"/>
<keyword evidence="2" id="KW-0732">Signal</keyword>
<feature type="signal peptide" evidence="2">
    <location>
        <begin position="1"/>
        <end position="25"/>
    </location>
</feature>
<evidence type="ECO:0000313" key="5">
    <source>
        <dbReference type="Proteomes" id="UP001358614"/>
    </source>
</evidence>
<dbReference type="EMBL" id="CP144089">
    <property type="protein sequence ID" value="WWD06965.1"/>
    <property type="molecule type" value="Genomic_DNA"/>
</dbReference>
<dbReference type="PANTHER" id="PTHR43662">
    <property type="match status" value="1"/>
</dbReference>
<dbReference type="PANTHER" id="PTHR43662:SF3">
    <property type="entry name" value="DOMAIN PROTEIN, PUTATIVE (AFU_ORTHOLOGUE AFUA_6G11970)-RELATED"/>
    <property type="match status" value="1"/>
</dbReference>
<keyword evidence="5" id="KW-1185">Reference proteome</keyword>
<organism evidence="4 5">
    <name type="scientific">Kwoniella europaea PYCC6329</name>
    <dbReference type="NCBI Taxonomy" id="1423913"/>
    <lineage>
        <taxon>Eukaryota</taxon>
        <taxon>Fungi</taxon>
        <taxon>Dikarya</taxon>
        <taxon>Basidiomycota</taxon>
        <taxon>Agaricomycotina</taxon>
        <taxon>Tremellomycetes</taxon>
        <taxon>Tremellales</taxon>
        <taxon>Cryptococcaceae</taxon>
        <taxon>Kwoniella</taxon>
    </lineage>
</organism>
<sequence>MMLSSYINTLFATSAIMSSLALGAADHWIVTQLQTLTISRMDPIVNPNDVSGHVHRVVGASNFNWHLNDPQTQLNAACSSTIIGDDKSNYWAPQLYYRHPNNTFTPVLGGVRVYYFNKNKDVQPFPPGLNMISGLAMKRDLTATQSLGIKISCDHGLQTQWLPNGTSHPGGCGSISMGIYFPSCGLANGATSSSDHFSHMAWPQSYDGPNLVDDPNGIVCPSSHPIKYPTIFAEFNYYLDADHPWRNDECTLVLSNGDCTGNNFHADFVNGWVPQTLKDAIAQCGYGKGPGDNLDACAPLKKTKSEPNSWECRLDGKIPDEEVGLWRPISQLPGCNPLWKNGVTQKPGCSSTPKPGYVFPNAYFENLKFRNKIPVALAELKDNADITTFIPSVGDTGAGRLGWWGSEGSNKNQLTKGNWQAIIDSLAPGTNPPAIGNMITLTTSQTEDEENTVETQDHEASADTDDGTQSEANTPPVLAADPPASESTTPATTAVEAEGAESTSAKYCKRKKRGLLPRAGDALSSHLSRRSRRRSIHGQQISVYVL</sequence>
<dbReference type="RefSeq" id="XP_066084932.1">
    <property type="nucleotide sequence ID" value="XM_066228835.1"/>
</dbReference>
<feature type="domain" description="DUF1996" evidence="3">
    <location>
        <begin position="42"/>
        <end position="272"/>
    </location>
</feature>
<feature type="region of interest" description="Disordered" evidence="1">
    <location>
        <begin position="443"/>
        <end position="512"/>
    </location>
</feature>
<protein>
    <recommendedName>
        <fullName evidence="3">DUF1996 domain-containing protein</fullName>
    </recommendedName>
</protein>
<evidence type="ECO:0000256" key="1">
    <source>
        <dbReference type="SAM" id="MobiDB-lite"/>
    </source>
</evidence>
<evidence type="ECO:0000256" key="2">
    <source>
        <dbReference type="SAM" id="SignalP"/>
    </source>
</evidence>
<dbReference type="AlphaFoldDB" id="A0AAX4KKJ8"/>